<dbReference type="OMA" id="ECEGDEI"/>
<reference evidence="6" key="2">
    <citation type="submission" date="2010-05" db="EMBL/GenBank/DDBJ databases">
        <title>The genome sequence of Magnaporthe poae strain ATCC 64411.</title>
        <authorList>
            <person name="Ma L.-J."/>
            <person name="Dead R."/>
            <person name="Young S."/>
            <person name="Zeng Q."/>
            <person name="Koehrsen M."/>
            <person name="Alvarado L."/>
            <person name="Berlin A."/>
            <person name="Chapman S.B."/>
            <person name="Chen Z."/>
            <person name="Freedman E."/>
            <person name="Gellesch M."/>
            <person name="Goldberg J."/>
            <person name="Griggs A."/>
            <person name="Gujja S."/>
            <person name="Heilman E.R."/>
            <person name="Heiman D."/>
            <person name="Hepburn T."/>
            <person name="Howarth C."/>
            <person name="Jen D."/>
            <person name="Larson L."/>
            <person name="Mehta T."/>
            <person name="Neiman D."/>
            <person name="Pearson M."/>
            <person name="Roberts A."/>
            <person name="Saif S."/>
            <person name="Shea T."/>
            <person name="Shenoy N."/>
            <person name="Sisk P."/>
            <person name="Stolte C."/>
            <person name="Sykes S."/>
            <person name="Walk T."/>
            <person name="White J."/>
            <person name="Yandava C."/>
            <person name="Haas B."/>
            <person name="Nusbaum C."/>
            <person name="Birren B."/>
        </authorList>
    </citation>
    <scope>NUCLEOTIDE SEQUENCE [LARGE SCALE GENOMIC DNA]</scope>
    <source>
        <strain evidence="6">ATCC 64411 / 73-15</strain>
    </source>
</reference>
<keyword evidence="2" id="KW-0812">Transmembrane</keyword>
<feature type="region of interest" description="Disordered" evidence="1">
    <location>
        <begin position="1"/>
        <end position="75"/>
    </location>
</feature>
<evidence type="ECO:0000256" key="2">
    <source>
        <dbReference type="SAM" id="Phobius"/>
    </source>
</evidence>
<reference evidence="4" key="1">
    <citation type="submission" date="2010-05" db="EMBL/GenBank/DDBJ databases">
        <title>The Genome Sequence of Magnaporthe poae strain ATCC 64411.</title>
        <authorList>
            <consortium name="The Broad Institute Genome Sequencing Platform"/>
            <consortium name="Broad Institute Genome Sequencing Center for Infectious Disease"/>
            <person name="Ma L.-J."/>
            <person name="Dead R."/>
            <person name="Young S."/>
            <person name="Zeng Q."/>
            <person name="Koehrsen M."/>
            <person name="Alvarado L."/>
            <person name="Berlin A."/>
            <person name="Chapman S.B."/>
            <person name="Chen Z."/>
            <person name="Freedman E."/>
            <person name="Gellesch M."/>
            <person name="Goldberg J."/>
            <person name="Griggs A."/>
            <person name="Gujja S."/>
            <person name="Heilman E.R."/>
            <person name="Heiman D."/>
            <person name="Hepburn T."/>
            <person name="Howarth C."/>
            <person name="Jen D."/>
            <person name="Larson L."/>
            <person name="Mehta T."/>
            <person name="Neiman D."/>
            <person name="Pearson M."/>
            <person name="Roberts A."/>
            <person name="Saif S."/>
            <person name="Shea T."/>
            <person name="Shenoy N."/>
            <person name="Sisk P."/>
            <person name="Stolte C."/>
            <person name="Sykes S."/>
            <person name="Walk T."/>
            <person name="White J."/>
            <person name="Yandava C."/>
            <person name="Haas B."/>
            <person name="Nusbaum C."/>
            <person name="Birren B."/>
        </authorList>
    </citation>
    <scope>NUCLEOTIDE SEQUENCE</scope>
    <source>
        <strain evidence="4">ATCC 64411</strain>
    </source>
</reference>
<feature type="domain" description="DUF6594" evidence="3">
    <location>
        <begin position="137"/>
        <end position="301"/>
    </location>
</feature>
<reference evidence="5" key="5">
    <citation type="submission" date="2015-06" db="UniProtKB">
        <authorList>
            <consortium name="EnsemblFungi"/>
        </authorList>
    </citation>
    <scope>IDENTIFICATION</scope>
    <source>
        <strain evidence="5">ATCC 64411</strain>
    </source>
</reference>
<dbReference type="VEuPathDB" id="FungiDB:MAPG_11742"/>
<dbReference type="InterPro" id="IPR046529">
    <property type="entry name" value="DUF6594"/>
</dbReference>
<feature type="compositionally biased region" description="Basic and acidic residues" evidence="1">
    <location>
        <begin position="1"/>
        <end position="22"/>
    </location>
</feature>
<feature type="transmembrane region" description="Helical" evidence="2">
    <location>
        <begin position="289"/>
        <end position="306"/>
    </location>
</feature>
<sequence length="321" mass="35600">MNLDIEQHAADSHAVEVTRETRASPAPSTLKYAARVDGRRSTASRAGDRRSGSFESGRSDARRTEKDIDPNNPGPWAVNYHLNNLLVEVKRPRRPSSEGDGGERRFKISFAEVQRMRIRKLQCKLVRDVVRMRNLRHEVDGWDVTLEQYIKALQDYDYMESRSKLGRDPFVASGEYWIDNYVLNACISSEGHSPADDVQKVDALGRWECEGDEIVEQICGTRPGNLSKAWWNSFRKRATLAGLGGLFLVGPMWLMVLRNSLYTSLISTTAFVTGFGLIMAYLLEEGRDVLASTAAYAAVLVVFVGTSQAGGSATSSVATAS</sequence>
<organism evidence="5 6">
    <name type="scientific">Magnaporthiopsis poae (strain ATCC 64411 / 73-15)</name>
    <name type="common">Kentucky bluegrass fungus</name>
    <name type="synonym">Magnaporthe poae</name>
    <dbReference type="NCBI Taxonomy" id="644358"/>
    <lineage>
        <taxon>Eukaryota</taxon>
        <taxon>Fungi</taxon>
        <taxon>Dikarya</taxon>
        <taxon>Ascomycota</taxon>
        <taxon>Pezizomycotina</taxon>
        <taxon>Sordariomycetes</taxon>
        <taxon>Sordariomycetidae</taxon>
        <taxon>Magnaporthales</taxon>
        <taxon>Magnaporthaceae</taxon>
        <taxon>Magnaporthiopsis</taxon>
    </lineage>
</organism>
<dbReference type="EMBL" id="ADBL01002919">
    <property type="status" value="NOT_ANNOTATED_CDS"/>
    <property type="molecule type" value="Genomic_DNA"/>
</dbReference>
<reference evidence="4" key="3">
    <citation type="submission" date="2011-03" db="EMBL/GenBank/DDBJ databases">
        <title>Annotation of Magnaporthe poae ATCC 64411.</title>
        <authorList>
            <person name="Ma L.-J."/>
            <person name="Dead R."/>
            <person name="Young S.K."/>
            <person name="Zeng Q."/>
            <person name="Gargeya S."/>
            <person name="Fitzgerald M."/>
            <person name="Haas B."/>
            <person name="Abouelleil A."/>
            <person name="Alvarado L."/>
            <person name="Arachchi H.M."/>
            <person name="Berlin A."/>
            <person name="Brown A."/>
            <person name="Chapman S.B."/>
            <person name="Chen Z."/>
            <person name="Dunbar C."/>
            <person name="Freedman E."/>
            <person name="Gearin G."/>
            <person name="Gellesch M."/>
            <person name="Goldberg J."/>
            <person name="Griggs A."/>
            <person name="Gujja S."/>
            <person name="Heiman D."/>
            <person name="Howarth C."/>
            <person name="Larson L."/>
            <person name="Lui A."/>
            <person name="MacDonald P.J.P."/>
            <person name="Mehta T."/>
            <person name="Montmayeur A."/>
            <person name="Murphy C."/>
            <person name="Neiman D."/>
            <person name="Pearson M."/>
            <person name="Priest M."/>
            <person name="Roberts A."/>
            <person name="Saif S."/>
            <person name="Shea T."/>
            <person name="Shenoy N."/>
            <person name="Sisk P."/>
            <person name="Stolte C."/>
            <person name="Sykes S."/>
            <person name="Yandava C."/>
            <person name="Wortman J."/>
            <person name="Nusbaum C."/>
            <person name="Birren B."/>
        </authorList>
    </citation>
    <scope>NUCLEOTIDE SEQUENCE</scope>
    <source>
        <strain evidence="4">ATCC 64411</strain>
    </source>
</reference>
<dbReference type="AlphaFoldDB" id="A0A0C4EG27"/>
<evidence type="ECO:0000256" key="1">
    <source>
        <dbReference type="SAM" id="MobiDB-lite"/>
    </source>
</evidence>
<keyword evidence="2" id="KW-0472">Membrane</keyword>
<name>A0A0C4EG27_MAGP6</name>
<dbReference type="STRING" id="644358.A0A0C4EG27"/>
<reference evidence="5" key="4">
    <citation type="journal article" date="2015" name="G3 (Bethesda)">
        <title>Genome sequences of three phytopathogenic species of the Magnaporthaceae family of fungi.</title>
        <authorList>
            <person name="Okagaki L.H."/>
            <person name="Nunes C.C."/>
            <person name="Sailsbery J."/>
            <person name="Clay B."/>
            <person name="Brown D."/>
            <person name="John T."/>
            <person name="Oh Y."/>
            <person name="Young N."/>
            <person name="Fitzgerald M."/>
            <person name="Haas B.J."/>
            <person name="Zeng Q."/>
            <person name="Young S."/>
            <person name="Adiconis X."/>
            <person name="Fan L."/>
            <person name="Levin J.Z."/>
            <person name="Mitchell T.K."/>
            <person name="Okubara P.A."/>
            <person name="Farman M.L."/>
            <person name="Kohn L.M."/>
            <person name="Birren B."/>
            <person name="Ma L.-J."/>
            <person name="Dean R.A."/>
        </authorList>
    </citation>
    <scope>NUCLEOTIDE SEQUENCE</scope>
    <source>
        <strain evidence="5">ATCC 64411 / 73-15</strain>
    </source>
</reference>
<feature type="transmembrane region" description="Helical" evidence="2">
    <location>
        <begin position="262"/>
        <end position="282"/>
    </location>
</feature>
<proteinExistence type="predicted"/>
<evidence type="ECO:0000259" key="3">
    <source>
        <dbReference type="Pfam" id="PF20237"/>
    </source>
</evidence>
<evidence type="ECO:0000313" key="4">
    <source>
        <dbReference type="EMBL" id="KLU92820.1"/>
    </source>
</evidence>
<keyword evidence="6" id="KW-1185">Reference proteome</keyword>
<feature type="transmembrane region" description="Helical" evidence="2">
    <location>
        <begin position="238"/>
        <end position="256"/>
    </location>
</feature>
<gene>
    <name evidence="4" type="ORF">MAPG_11742</name>
</gene>
<accession>A0A0C4EG27</accession>
<dbReference type="OrthoDB" id="3546297at2759"/>
<evidence type="ECO:0000313" key="5">
    <source>
        <dbReference type="EnsemblFungi" id="MAPG_11742T0"/>
    </source>
</evidence>
<dbReference type="Proteomes" id="UP000011715">
    <property type="component" value="Unassembled WGS sequence"/>
</dbReference>
<evidence type="ECO:0000313" key="6">
    <source>
        <dbReference type="Proteomes" id="UP000011715"/>
    </source>
</evidence>
<dbReference type="eggNOG" id="ENOG502RJ3Q">
    <property type="taxonomic scope" value="Eukaryota"/>
</dbReference>
<dbReference type="EMBL" id="GL876995">
    <property type="protein sequence ID" value="KLU92820.1"/>
    <property type="molecule type" value="Genomic_DNA"/>
</dbReference>
<feature type="compositionally biased region" description="Basic and acidic residues" evidence="1">
    <location>
        <begin position="34"/>
        <end position="69"/>
    </location>
</feature>
<dbReference type="Pfam" id="PF20237">
    <property type="entry name" value="DUF6594"/>
    <property type="match status" value="1"/>
</dbReference>
<protein>
    <recommendedName>
        <fullName evidence="3">DUF6594 domain-containing protein</fullName>
    </recommendedName>
</protein>
<dbReference type="EnsemblFungi" id="MAPG_11742T0">
    <property type="protein sequence ID" value="MAPG_11742T0"/>
    <property type="gene ID" value="MAPG_11742"/>
</dbReference>
<keyword evidence="2" id="KW-1133">Transmembrane helix</keyword>